<evidence type="ECO:0000313" key="3">
    <source>
        <dbReference type="EMBL" id="KKR28914.1"/>
    </source>
</evidence>
<evidence type="ECO:0000313" key="4">
    <source>
        <dbReference type="Proteomes" id="UP000034793"/>
    </source>
</evidence>
<keyword evidence="1" id="KW-0472">Membrane</keyword>
<reference evidence="3 4" key="1">
    <citation type="journal article" date="2015" name="Nature">
        <title>rRNA introns, odd ribosomes, and small enigmatic genomes across a large radiation of phyla.</title>
        <authorList>
            <person name="Brown C.T."/>
            <person name="Hug L.A."/>
            <person name="Thomas B.C."/>
            <person name="Sharon I."/>
            <person name="Castelle C.J."/>
            <person name="Singh A."/>
            <person name="Wilkins M.J."/>
            <person name="Williams K.H."/>
            <person name="Banfield J.F."/>
        </authorList>
    </citation>
    <scope>NUCLEOTIDE SEQUENCE [LARGE SCALE GENOMIC DNA]</scope>
</reference>
<dbReference type="AlphaFoldDB" id="A0A0G0PL29"/>
<keyword evidence="1" id="KW-0812">Transmembrane</keyword>
<organism evidence="3 4">
    <name type="scientific">Candidatus Woesebacteria bacterium GW2011_GWA1_39_8</name>
    <dbReference type="NCBI Taxonomy" id="1618552"/>
    <lineage>
        <taxon>Bacteria</taxon>
        <taxon>Candidatus Woeseibacteriota</taxon>
    </lineage>
</organism>
<feature type="domain" description="VanZ-like" evidence="2">
    <location>
        <begin position="20"/>
        <end position="120"/>
    </location>
</feature>
<feature type="transmembrane region" description="Helical" evidence="1">
    <location>
        <begin position="75"/>
        <end position="93"/>
    </location>
</feature>
<feature type="transmembrane region" description="Helical" evidence="1">
    <location>
        <begin position="46"/>
        <end position="63"/>
    </location>
</feature>
<sequence length="140" mass="16020">MNPKLKSLLNLWLPIVIWALIIFNFSAHPAVQASVTHWQDFIVKKFAHLIEYAIFATLWYRALKESGIDKKMAGLYAIFICLAYGATDEFHQAFTPTREPTIRDVTIDTAGGIIGIFIIWKLLPKAPKKLKIWAEELHII</sequence>
<accession>A0A0G0PL29</accession>
<dbReference type="EMBL" id="LBXL01000039">
    <property type="protein sequence ID" value="KKR28914.1"/>
    <property type="molecule type" value="Genomic_DNA"/>
</dbReference>
<comment type="caution">
    <text evidence="3">The sequence shown here is derived from an EMBL/GenBank/DDBJ whole genome shotgun (WGS) entry which is preliminary data.</text>
</comment>
<feature type="transmembrane region" description="Helical" evidence="1">
    <location>
        <begin position="105"/>
        <end position="123"/>
    </location>
</feature>
<dbReference type="InterPro" id="IPR006976">
    <property type="entry name" value="VanZ-like"/>
</dbReference>
<dbReference type="Pfam" id="PF04892">
    <property type="entry name" value="VanZ"/>
    <property type="match status" value="1"/>
</dbReference>
<proteinExistence type="predicted"/>
<name>A0A0G0PL29_9BACT</name>
<feature type="transmembrane region" description="Helical" evidence="1">
    <location>
        <begin position="7"/>
        <end position="26"/>
    </location>
</feature>
<evidence type="ECO:0000259" key="2">
    <source>
        <dbReference type="Pfam" id="PF04892"/>
    </source>
</evidence>
<protein>
    <submittedName>
        <fullName evidence="3">Acetobutylicum phosphotransbutyrylase</fullName>
    </submittedName>
</protein>
<evidence type="ECO:0000256" key="1">
    <source>
        <dbReference type="SAM" id="Phobius"/>
    </source>
</evidence>
<dbReference type="Proteomes" id="UP000034793">
    <property type="component" value="Unassembled WGS sequence"/>
</dbReference>
<dbReference type="NCBIfam" id="NF037970">
    <property type="entry name" value="vanZ_1"/>
    <property type="match status" value="1"/>
</dbReference>
<gene>
    <name evidence="3" type="ORF">UT61_C0039G0009</name>
</gene>
<keyword evidence="1" id="KW-1133">Transmembrane helix</keyword>